<evidence type="ECO:0000259" key="2">
    <source>
        <dbReference type="Pfam" id="PF17919"/>
    </source>
</evidence>
<dbReference type="InterPro" id="IPR043502">
    <property type="entry name" value="DNA/RNA_pol_sf"/>
</dbReference>
<keyword evidence="1" id="KW-0511">Multifunctional enzyme</keyword>
<dbReference type="Gene3D" id="3.30.70.270">
    <property type="match status" value="1"/>
</dbReference>
<dbReference type="AlphaFoldDB" id="A0A9Q3DE72"/>
<evidence type="ECO:0000313" key="3">
    <source>
        <dbReference type="EMBL" id="MBW0501614.1"/>
    </source>
</evidence>
<gene>
    <name evidence="3" type="ORF">O181_041329</name>
</gene>
<comment type="caution">
    <text evidence="3">The sequence shown here is derived from an EMBL/GenBank/DDBJ whole genome shotgun (WGS) entry which is preliminary data.</text>
</comment>
<evidence type="ECO:0000313" key="4">
    <source>
        <dbReference type="Proteomes" id="UP000765509"/>
    </source>
</evidence>
<dbReference type="InterPro" id="IPR050951">
    <property type="entry name" value="Retrovirus_Pol_polyprotein"/>
</dbReference>
<dbReference type="SUPFAM" id="SSF56672">
    <property type="entry name" value="DNA/RNA polymerases"/>
    <property type="match status" value="1"/>
</dbReference>
<sequence length="107" mass="12303">MQSSLGFASYYRNHIKNVSHITTRPYKLCSKDVVFGITKGRRDAYESFKYELTNEPVLILPEFELPFKLYLDAAFSKGLGAALHQRKIVDGEPREGLICYISRKLKD</sequence>
<dbReference type="PANTHER" id="PTHR37984:SF5">
    <property type="entry name" value="PROTEIN NYNRIN-LIKE"/>
    <property type="match status" value="1"/>
</dbReference>
<keyword evidence="4" id="KW-1185">Reference proteome</keyword>
<dbReference type="Pfam" id="PF17919">
    <property type="entry name" value="RT_RNaseH_2"/>
    <property type="match status" value="1"/>
</dbReference>
<reference evidence="3" key="1">
    <citation type="submission" date="2021-03" db="EMBL/GenBank/DDBJ databases">
        <title>Draft genome sequence of rust myrtle Austropuccinia psidii MF-1, a brazilian biotype.</title>
        <authorList>
            <person name="Quecine M.C."/>
            <person name="Pachon D.M.R."/>
            <person name="Bonatelli M.L."/>
            <person name="Correr F.H."/>
            <person name="Franceschini L.M."/>
            <person name="Leite T.F."/>
            <person name="Margarido G.R.A."/>
            <person name="Almeida C.A."/>
            <person name="Ferrarezi J.A."/>
            <person name="Labate C.A."/>
        </authorList>
    </citation>
    <scope>NUCLEOTIDE SEQUENCE</scope>
    <source>
        <strain evidence="3">MF-1</strain>
    </source>
</reference>
<dbReference type="InterPro" id="IPR043128">
    <property type="entry name" value="Rev_trsase/Diguanyl_cyclase"/>
</dbReference>
<organism evidence="3 4">
    <name type="scientific">Austropuccinia psidii MF-1</name>
    <dbReference type="NCBI Taxonomy" id="1389203"/>
    <lineage>
        <taxon>Eukaryota</taxon>
        <taxon>Fungi</taxon>
        <taxon>Dikarya</taxon>
        <taxon>Basidiomycota</taxon>
        <taxon>Pucciniomycotina</taxon>
        <taxon>Pucciniomycetes</taxon>
        <taxon>Pucciniales</taxon>
        <taxon>Sphaerophragmiaceae</taxon>
        <taxon>Austropuccinia</taxon>
    </lineage>
</organism>
<dbReference type="InterPro" id="IPR041577">
    <property type="entry name" value="RT_RNaseH_2"/>
</dbReference>
<feature type="domain" description="Reverse transcriptase/retrotransposon-derived protein RNase H-like" evidence="2">
    <location>
        <begin position="41"/>
        <end position="107"/>
    </location>
</feature>
<protein>
    <recommendedName>
        <fullName evidence="2">Reverse transcriptase/retrotransposon-derived protein RNase H-like domain-containing protein</fullName>
    </recommendedName>
</protein>
<evidence type="ECO:0000256" key="1">
    <source>
        <dbReference type="ARBA" id="ARBA00023268"/>
    </source>
</evidence>
<name>A0A9Q3DE72_9BASI</name>
<dbReference type="GO" id="GO:0003824">
    <property type="term" value="F:catalytic activity"/>
    <property type="evidence" value="ECO:0007669"/>
    <property type="project" value="UniProtKB-KW"/>
</dbReference>
<proteinExistence type="predicted"/>
<dbReference type="Proteomes" id="UP000765509">
    <property type="component" value="Unassembled WGS sequence"/>
</dbReference>
<accession>A0A9Q3DE72</accession>
<dbReference type="PANTHER" id="PTHR37984">
    <property type="entry name" value="PROTEIN CBG26694"/>
    <property type="match status" value="1"/>
</dbReference>
<dbReference type="EMBL" id="AVOT02016423">
    <property type="protein sequence ID" value="MBW0501614.1"/>
    <property type="molecule type" value="Genomic_DNA"/>
</dbReference>